<dbReference type="InterPro" id="IPR019405">
    <property type="entry name" value="Lactonase_7-beta_prop"/>
</dbReference>
<dbReference type="OrthoDB" id="9790815at2"/>
<dbReference type="SUPFAM" id="SSF51004">
    <property type="entry name" value="C-terminal (heme d1) domain of cytochrome cd1-nitrite reductase"/>
    <property type="match status" value="1"/>
</dbReference>
<reference evidence="6" key="2">
    <citation type="journal article" date="2019" name="Int. J. Syst. Evol. Microbiol.">
        <title>The Global Catalogue of Microorganisms (GCM) 10K type strain sequencing project: providing services to taxonomists for standard genome sequencing and annotation.</title>
        <authorList>
            <consortium name="The Broad Institute Genomics Platform"/>
            <consortium name="The Broad Institute Genome Sequencing Center for Infectious Disease"/>
            <person name="Wu L."/>
            <person name="Ma J."/>
        </authorList>
    </citation>
    <scope>NUCLEOTIDE SEQUENCE [LARGE SCALE GENOMIC DNA]</scope>
    <source>
        <strain evidence="6">NBRC 111146</strain>
    </source>
</reference>
<evidence type="ECO:0000313" key="3">
    <source>
        <dbReference type="EMBL" id="GLT14798.1"/>
    </source>
</evidence>
<dbReference type="EMBL" id="BSPV01000006">
    <property type="protein sequence ID" value="GLT14798.1"/>
    <property type="molecule type" value="Genomic_DNA"/>
</dbReference>
<dbReference type="Gene3D" id="2.130.10.10">
    <property type="entry name" value="YVTN repeat-like/Quinoprotein amine dehydrogenase"/>
    <property type="match status" value="1"/>
</dbReference>
<evidence type="ECO:0000313" key="6">
    <source>
        <dbReference type="Proteomes" id="UP001157156"/>
    </source>
</evidence>
<comment type="caution">
    <text evidence="4">The sequence shown here is derived from an EMBL/GenBank/DDBJ whole genome shotgun (WGS) entry which is preliminary data.</text>
</comment>
<dbReference type="InterPro" id="IPR011048">
    <property type="entry name" value="Haem_d1_sf"/>
</dbReference>
<dbReference type="GO" id="GO:0006006">
    <property type="term" value="P:glucose metabolic process"/>
    <property type="evidence" value="ECO:0007669"/>
    <property type="project" value="UniProtKB-KW"/>
</dbReference>
<dbReference type="EMBL" id="VMKJ01000001">
    <property type="protein sequence ID" value="TVO39943.1"/>
    <property type="molecule type" value="Genomic_DNA"/>
</dbReference>
<keyword evidence="2" id="KW-0119">Carbohydrate metabolism</keyword>
<dbReference type="Proteomes" id="UP000319828">
    <property type="component" value="Unassembled WGS sequence"/>
</dbReference>
<proteinExistence type="inferred from homology"/>
<evidence type="ECO:0000256" key="1">
    <source>
        <dbReference type="ARBA" id="ARBA00005564"/>
    </source>
</evidence>
<evidence type="ECO:0000256" key="2">
    <source>
        <dbReference type="ARBA" id="ARBA00022526"/>
    </source>
</evidence>
<dbReference type="Proteomes" id="UP001157156">
    <property type="component" value="Unassembled WGS sequence"/>
</dbReference>
<evidence type="ECO:0000313" key="5">
    <source>
        <dbReference type="Proteomes" id="UP000319828"/>
    </source>
</evidence>
<dbReference type="PANTHER" id="PTHR30344:SF1">
    <property type="entry name" value="6-PHOSPHOGLUCONOLACTONASE"/>
    <property type="match status" value="1"/>
</dbReference>
<gene>
    <name evidence="4" type="ORF">FOF44_00340</name>
    <name evidence="3" type="ORF">GCM10007931_17730</name>
</gene>
<evidence type="ECO:0000313" key="4">
    <source>
        <dbReference type="EMBL" id="TVO39943.1"/>
    </source>
</evidence>
<reference evidence="3" key="4">
    <citation type="submission" date="2023-01" db="EMBL/GenBank/DDBJ databases">
        <title>Draft genome sequence of Vibrio algivorus strain NBRC 111146.</title>
        <authorList>
            <person name="Sun Q."/>
            <person name="Mori K."/>
        </authorList>
    </citation>
    <scope>NUCLEOTIDE SEQUENCE</scope>
    <source>
        <strain evidence="3">NBRC 111146</strain>
    </source>
</reference>
<dbReference type="InterPro" id="IPR050282">
    <property type="entry name" value="Cycloisomerase_2"/>
</dbReference>
<accession>A0A557PH07</accession>
<dbReference type="RefSeq" id="WP_089122515.1">
    <property type="nucleotide sequence ID" value="NZ_BSPV01000006.1"/>
</dbReference>
<dbReference type="AlphaFoldDB" id="A0A557PH07"/>
<sequence>MTELSLIISGYSHQDDQNGLYRAELNTRTSKLNIEPLNIELKHPSYFDYSNHQLSVVSEVLETQAPVVCQYQLTNGAPLLLSKQPICGSKPCYIEHSSTLQFIATAQYGTGHVDIFSCNSLGTIEQYTQTIDSQSFTNSEEFESHAHQATFLPLSNTLVTVDLGCDSLRFFPLEPSTNTFSVAHSYNIALANESGPRHAVFTKDETFGLVLCEISEQLITLHKVQNKWQVLRSQSALPNTENGQAAGAIKFSPDERFVYVTGRRQNLIACFEFDGQSGECAHQFSINCGGEFARDFAISDDGNWLVIANQLSNNLVVFKRDNQTGELQDTNIRHNIPSPTCVKFI</sequence>
<dbReference type="GO" id="GO:0017057">
    <property type="term" value="F:6-phosphogluconolactonase activity"/>
    <property type="evidence" value="ECO:0007669"/>
    <property type="project" value="TreeGrafter"/>
</dbReference>
<reference evidence="3" key="1">
    <citation type="journal article" date="2014" name="Int. J. Syst. Evol. Microbiol.">
        <title>Complete genome of a new Firmicutes species belonging to the dominant human colonic microbiota ('Ruminococcus bicirculans') reveals two chromosomes and a selective capacity to utilize plant glucans.</title>
        <authorList>
            <consortium name="NISC Comparative Sequencing Program"/>
            <person name="Wegmann U."/>
            <person name="Louis P."/>
            <person name="Goesmann A."/>
            <person name="Henrissat B."/>
            <person name="Duncan S.H."/>
            <person name="Flint H.J."/>
        </authorList>
    </citation>
    <scope>NUCLEOTIDE SEQUENCE</scope>
    <source>
        <strain evidence="3">NBRC 111146</strain>
    </source>
</reference>
<reference evidence="4 5" key="3">
    <citation type="submission" date="2019-07" db="EMBL/GenBank/DDBJ databases">
        <title>The draft genome sequence of Vibrio algivorus M1486.</title>
        <authorList>
            <person name="Meng X."/>
        </authorList>
    </citation>
    <scope>NUCLEOTIDE SEQUENCE [LARGE SCALE GENOMIC DNA]</scope>
    <source>
        <strain evidence="4 5">M1486</strain>
    </source>
</reference>
<dbReference type="Pfam" id="PF10282">
    <property type="entry name" value="Lactonase"/>
    <property type="match status" value="1"/>
</dbReference>
<keyword evidence="6" id="KW-1185">Reference proteome</keyword>
<keyword evidence="2" id="KW-0313">Glucose metabolism</keyword>
<comment type="similarity">
    <text evidence="1">Belongs to the cycloisomerase 2 family.</text>
</comment>
<dbReference type="InterPro" id="IPR015943">
    <property type="entry name" value="WD40/YVTN_repeat-like_dom_sf"/>
</dbReference>
<organism evidence="4 5">
    <name type="scientific">Vibrio algivorus</name>
    <dbReference type="NCBI Taxonomy" id="1667024"/>
    <lineage>
        <taxon>Bacteria</taxon>
        <taxon>Pseudomonadati</taxon>
        <taxon>Pseudomonadota</taxon>
        <taxon>Gammaproteobacteria</taxon>
        <taxon>Vibrionales</taxon>
        <taxon>Vibrionaceae</taxon>
        <taxon>Vibrio</taxon>
    </lineage>
</organism>
<dbReference type="PANTHER" id="PTHR30344">
    <property type="entry name" value="6-PHOSPHOGLUCONOLACTONASE-RELATED"/>
    <property type="match status" value="1"/>
</dbReference>
<name>A0A557PH07_9VIBR</name>
<protein>
    <submittedName>
        <fullName evidence="3">6-phosphogluconolactonase</fullName>
    </submittedName>
    <submittedName>
        <fullName evidence="4">Lactonase family protein</fullName>
    </submittedName>
</protein>